<dbReference type="InterPro" id="IPR001392">
    <property type="entry name" value="Clathrin_mu"/>
</dbReference>
<dbReference type="STRING" id="106004.A0A1Y2G0E2"/>
<name>A0A1Y2G0E2_9BASI</name>
<sequence>MQGVSINDLNGRRILSTHFAHPLRAALAIDAALACSDPIAWVPSLEGDYTATEDSSDEEEEDQQETAQPWAQTSRRAGGQAVCQVERNGLRFVAPVAADVDPVLPLAFLNQLHEVLESYIGGPVTEASLKDNFDIVLALLEEMMASGRPLLSEAAQLRELVVPPSQLLAKVALGAANVAGLSVATQSTANALLSSPLPWRRQGIKYNSNEIYFDLTEHLSYILDSRSKITTASIAGDVACRSRLSGMPDLTLSFTDASQLEDCAFHSSVRYARWGKERVVSFVPPDGAFSLMRFSLSGLSPSPSTTSTARSTSLASTLLPLSITHTLTHGSQGSSFHLTLTSRAPSSRPLQNIRLRLPLGKGVSGVTAALSGGAYAKEGQSAGAGRWEVKDGGEGLVLEWWIEELVSTDRPAVLSGQYYTSPHTKPPPSFQVTFDSPSSAFSGLRISALKVAGEGYSIYKGVRLRGKGEIEVRC</sequence>
<evidence type="ECO:0000259" key="7">
    <source>
        <dbReference type="PROSITE" id="PS51072"/>
    </source>
</evidence>
<dbReference type="InterPro" id="IPR050431">
    <property type="entry name" value="Adaptor_comp_med_subunit"/>
</dbReference>
<dbReference type="GO" id="GO:0030131">
    <property type="term" value="C:clathrin adaptor complex"/>
    <property type="evidence" value="ECO:0007669"/>
    <property type="project" value="UniProtKB-UniRule"/>
</dbReference>
<feature type="region of interest" description="Disordered" evidence="6">
    <location>
        <begin position="49"/>
        <end position="75"/>
    </location>
</feature>
<evidence type="ECO:0000256" key="4">
    <source>
        <dbReference type="ARBA" id="ARBA00023136"/>
    </source>
</evidence>
<dbReference type="InterPro" id="IPR036168">
    <property type="entry name" value="AP2_Mu_C_sf"/>
</dbReference>
<keyword evidence="4" id="KW-0472">Membrane</keyword>
<comment type="caution">
    <text evidence="8">The sequence shown here is derived from an EMBL/GenBank/DDBJ whole genome shotgun (WGS) entry which is preliminary data.</text>
</comment>
<dbReference type="SUPFAM" id="SSF64356">
    <property type="entry name" value="SNARE-like"/>
    <property type="match status" value="1"/>
</dbReference>
<keyword evidence="2 5" id="KW-0813">Transport</keyword>
<dbReference type="Proteomes" id="UP000193467">
    <property type="component" value="Unassembled WGS sequence"/>
</dbReference>
<dbReference type="PROSITE" id="PS51072">
    <property type="entry name" value="MHD"/>
    <property type="match status" value="1"/>
</dbReference>
<evidence type="ECO:0000256" key="3">
    <source>
        <dbReference type="ARBA" id="ARBA00022927"/>
    </source>
</evidence>
<protein>
    <submittedName>
        <fullName evidence="8">Mu homology domain-containing protein</fullName>
    </submittedName>
</protein>
<gene>
    <name evidence="8" type="ORF">BCR35DRAFT_289233</name>
</gene>
<keyword evidence="3 5" id="KW-0653">Protein transport</keyword>
<dbReference type="EMBL" id="MCGR01000011">
    <property type="protein sequence ID" value="ORY88347.1"/>
    <property type="molecule type" value="Genomic_DNA"/>
</dbReference>
<dbReference type="GO" id="GO:0016192">
    <property type="term" value="P:vesicle-mediated transport"/>
    <property type="evidence" value="ECO:0007669"/>
    <property type="project" value="InterPro"/>
</dbReference>
<dbReference type="SUPFAM" id="SSF49447">
    <property type="entry name" value="Second domain of Mu2 adaptin subunit (ap50) of ap2 adaptor"/>
    <property type="match status" value="1"/>
</dbReference>
<feature type="domain" description="MHD" evidence="7">
    <location>
        <begin position="208"/>
        <end position="474"/>
    </location>
</feature>
<dbReference type="GO" id="GO:0006886">
    <property type="term" value="P:intracellular protein transport"/>
    <property type="evidence" value="ECO:0007669"/>
    <property type="project" value="UniProtKB-UniRule"/>
</dbReference>
<comment type="similarity">
    <text evidence="5">Belongs to the adaptor complexes medium subunit family.</text>
</comment>
<evidence type="ECO:0000313" key="9">
    <source>
        <dbReference type="Proteomes" id="UP000193467"/>
    </source>
</evidence>
<evidence type="ECO:0000256" key="6">
    <source>
        <dbReference type="SAM" id="MobiDB-lite"/>
    </source>
</evidence>
<organism evidence="8 9">
    <name type="scientific">Leucosporidium creatinivorum</name>
    <dbReference type="NCBI Taxonomy" id="106004"/>
    <lineage>
        <taxon>Eukaryota</taxon>
        <taxon>Fungi</taxon>
        <taxon>Dikarya</taxon>
        <taxon>Basidiomycota</taxon>
        <taxon>Pucciniomycotina</taxon>
        <taxon>Microbotryomycetes</taxon>
        <taxon>Leucosporidiales</taxon>
        <taxon>Leucosporidium</taxon>
    </lineage>
</organism>
<keyword evidence="9" id="KW-1185">Reference proteome</keyword>
<dbReference type="PANTHER" id="PTHR10529">
    <property type="entry name" value="AP COMPLEX SUBUNIT MU"/>
    <property type="match status" value="1"/>
</dbReference>
<evidence type="ECO:0000256" key="5">
    <source>
        <dbReference type="PIRNR" id="PIRNR005992"/>
    </source>
</evidence>
<feature type="compositionally biased region" description="Acidic residues" evidence="6">
    <location>
        <begin position="54"/>
        <end position="64"/>
    </location>
</feature>
<dbReference type="AlphaFoldDB" id="A0A1Y2G0E2"/>
<dbReference type="InterPro" id="IPR011012">
    <property type="entry name" value="Longin-like_dom_sf"/>
</dbReference>
<dbReference type="PIRSF" id="PIRSF005992">
    <property type="entry name" value="Clathrin_mu"/>
    <property type="match status" value="1"/>
</dbReference>
<accession>A0A1Y2G0E2</accession>
<proteinExistence type="inferred from homology"/>
<evidence type="ECO:0000313" key="8">
    <source>
        <dbReference type="EMBL" id="ORY88347.1"/>
    </source>
</evidence>
<dbReference type="CDD" id="cd09252">
    <property type="entry name" value="AP-3_Mu3_Cterm"/>
    <property type="match status" value="1"/>
</dbReference>
<evidence type="ECO:0000256" key="2">
    <source>
        <dbReference type="ARBA" id="ARBA00022448"/>
    </source>
</evidence>
<dbReference type="Pfam" id="PF00928">
    <property type="entry name" value="Adap_comp_sub"/>
    <property type="match status" value="1"/>
</dbReference>
<dbReference type="PRINTS" id="PR00314">
    <property type="entry name" value="CLATHRINADPT"/>
</dbReference>
<evidence type="ECO:0000256" key="1">
    <source>
        <dbReference type="ARBA" id="ARBA00004308"/>
    </source>
</evidence>
<dbReference type="InParanoid" id="A0A1Y2G0E2"/>
<comment type="subcellular location">
    <subcellularLocation>
        <location evidence="1">Endomembrane system</location>
    </subcellularLocation>
</comment>
<dbReference type="OrthoDB" id="870at2759"/>
<dbReference type="Gene3D" id="3.30.450.60">
    <property type="match status" value="1"/>
</dbReference>
<reference evidence="8 9" key="1">
    <citation type="submission" date="2016-07" db="EMBL/GenBank/DDBJ databases">
        <title>Pervasive Adenine N6-methylation of Active Genes in Fungi.</title>
        <authorList>
            <consortium name="DOE Joint Genome Institute"/>
            <person name="Mondo S.J."/>
            <person name="Dannebaum R.O."/>
            <person name="Kuo R.C."/>
            <person name="Labutti K."/>
            <person name="Haridas S."/>
            <person name="Kuo A."/>
            <person name="Salamov A."/>
            <person name="Ahrendt S.R."/>
            <person name="Lipzen A."/>
            <person name="Sullivan W."/>
            <person name="Andreopoulos W.B."/>
            <person name="Clum A."/>
            <person name="Lindquist E."/>
            <person name="Daum C."/>
            <person name="Ramamoorthy G.K."/>
            <person name="Gryganskyi A."/>
            <person name="Culley D."/>
            <person name="Magnuson J.K."/>
            <person name="James T.Y."/>
            <person name="O'Malley M.A."/>
            <person name="Stajich J.E."/>
            <person name="Spatafora J.W."/>
            <person name="Visel A."/>
            <person name="Grigoriev I.V."/>
        </authorList>
    </citation>
    <scope>NUCLEOTIDE SEQUENCE [LARGE SCALE GENOMIC DNA]</scope>
    <source>
        <strain evidence="8 9">62-1032</strain>
    </source>
</reference>
<dbReference type="InterPro" id="IPR028565">
    <property type="entry name" value="MHD"/>
</dbReference>
<dbReference type="Gene3D" id="2.60.40.1170">
    <property type="entry name" value="Mu homology domain, subdomain B"/>
    <property type="match status" value="2"/>
</dbReference>
<dbReference type="GO" id="GO:0012505">
    <property type="term" value="C:endomembrane system"/>
    <property type="evidence" value="ECO:0007669"/>
    <property type="project" value="UniProtKB-SubCell"/>
</dbReference>